<dbReference type="InterPro" id="IPR007349">
    <property type="entry name" value="DUF418"/>
</dbReference>
<sequence length="387" mass="44563">MSTPSRPARLIVVDALRGFAILSIMLLHNIEHFDLYHFPDFLPEWLKTIDSIIWDTLFFLFGGKSYAIFALLFGLTFYIQYNNQQRRGNDFSGRFLWRLLLLFGFGFINSIFFEGDILAIYATIGVVLIPFRKLSNKMVWTAAIVLMLQPLEWIRLIGYMITPDNAEAVSRAGRYFSMIGEPLSNGTFWEAMRSNLTNGRLGVFFWSYENGRFFQTAGLFLTGFLLGRNKRFTTDPQNKLFWQKALVIAIIAFIPLFLLHKALSHMEWHKFVVTCLQTAVTSWSNLAFMTILVSTFVLLFEHTAARGWLDKLSSMGRMSLSNYVLQSILGSIVYYGFGLGLYQYTGASFSLVIGAVLGAFQILFSTWWLKTHKRGPLEQIWHRLTWI</sequence>
<evidence type="ECO:0000259" key="2">
    <source>
        <dbReference type="Pfam" id="PF04235"/>
    </source>
</evidence>
<keyword evidence="1" id="KW-0472">Membrane</keyword>
<feature type="transmembrane region" description="Helical" evidence="1">
    <location>
        <begin position="52"/>
        <end position="75"/>
    </location>
</feature>
<feature type="domain" description="DUF418" evidence="2">
    <location>
        <begin position="226"/>
        <end position="387"/>
    </location>
</feature>
<evidence type="ECO:0000313" key="4">
    <source>
        <dbReference type="Proteomes" id="UP000181976"/>
    </source>
</evidence>
<dbReference type="RefSeq" id="WP_010528696.1">
    <property type="nucleotide sequence ID" value="NZ_AFSL01000095.1"/>
</dbReference>
<dbReference type="STRING" id="385682.SAMN05444380_102136"/>
<dbReference type="PANTHER" id="PTHR30590">
    <property type="entry name" value="INNER MEMBRANE PROTEIN"/>
    <property type="match status" value="1"/>
</dbReference>
<keyword evidence="1" id="KW-1133">Transmembrane helix</keyword>
<dbReference type="InterPro" id="IPR052529">
    <property type="entry name" value="Bact_Transport_Assoc"/>
</dbReference>
<feature type="transmembrane region" description="Helical" evidence="1">
    <location>
        <begin position="320"/>
        <end position="337"/>
    </location>
</feature>
<feature type="transmembrane region" description="Helical" evidence="1">
    <location>
        <begin position="118"/>
        <end position="135"/>
    </location>
</feature>
<dbReference type="OrthoDB" id="9807744at2"/>
<reference evidence="3 4" key="1">
    <citation type="submission" date="2016-10" db="EMBL/GenBank/DDBJ databases">
        <authorList>
            <person name="de Groot N.N."/>
        </authorList>
    </citation>
    <scope>NUCLEOTIDE SEQUENCE [LARGE SCALE GENOMIC DNA]</scope>
    <source>
        <strain evidence="3 4">DSM 19012</strain>
    </source>
</reference>
<dbReference type="Pfam" id="PF04235">
    <property type="entry name" value="DUF418"/>
    <property type="match status" value="1"/>
</dbReference>
<dbReference type="AlphaFoldDB" id="A0A1I1VDH1"/>
<protein>
    <recommendedName>
        <fullName evidence="2">DUF418 domain-containing protein</fullName>
    </recommendedName>
</protein>
<name>A0A1I1VDH1_9BACT</name>
<organism evidence="3 4">
    <name type="scientific">Thermophagus xiamenensis</name>
    <dbReference type="NCBI Taxonomy" id="385682"/>
    <lineage>
        <taxon>Bacteria</taxon>
        <taxon>Pseudomonadati</taxon>
        <taxon>Bacteroidota</taxon>
        <taxon>Bacteroidia</taxon>
        <taxon>Marinilabiliales</taxon>
        <taxon>Marinilabiliaceae</taxon>
        <taxon>Thermophagus</taxon>
    </lineage>
</organism>
<keyword evidence="4" id="KW-1185">Reference proteome</keyword>
<feature type="transmembrane region" description="Helical" evidence="1">
    <location>
        <begin position="95"/>
        <end position="112"/>
    </location>
</feature>
<dbReference type="FunCoup" id="A0A1I1VDH1">
    <property type="interactions" value="24"/>
</dbReference>
<dbReference type="EMBL" id="FONA01000002">
    <property type="protein sequence ID" value="SFD81037.1"/>
    <property type="molecule type" value="Genomic_DNA"/>
</dbReference>
<accession>A0A1I1VDH1</accession>
<feature type="transmembrane region" description="Helical" evidence="1">
    <location>
        <begin position="349"/>
        <end position="369"/>
    </location>
</feature>
<dbReference type="eggNOG" id="COG2311">
    <property type="taxonomic scope" value="Bacteria"/>
</dbReference>
<dbReference type="Proteomes" id="UP000181976">
    <property type="component" value="Unassembled WGS sequence"/>
</dbReference>
<feature type="transmembrane region" description="Helical" evidence="1">
    <location>
        <begin position="280"/>
        <end position="300"/>
    </location>
</feature>
<dbReference type="InParanoid" id="A0A1I1VDH1"/>
<dbReference type="PANTHER" id="PTHR30590:SF2">
    <property type="entry name" value="INNER MEMBRANE PROTEIN"/>
    <property type="match status" value="1"/>
</dbReference>
<evidence type="ECO:0000256" key="1">
    <source>
        <dbReference type="SAM" id="Phobius"/>
    </source>
</evidence>
<evidence type="ECO:0000313" key="3">
    <source>
        <dbReference type="EMBL" id="SFD81037.1"/>
    </source>
</evidence>
<keyword evidence="1" id="KW-0812">Transmembrane</keyword>
<feature type="transmembrane region" description="Helical" evidence="1">
    <location>
        <begin position="12"/>
        <end position="30"/>
    </location>
</feature>
<proteinExistence type="predicted"/>
<feature type="transmembrane region" description="Helical" evidence="1">
    <location>
        <begin position="241"/>
        <end position="260"/>
    </location>
</feature>
<gene>
    <name evidence="3" type="ORF">SAMN05444380_102136</name>
</gene>